<dbReference type="Gene3D" id="3.30.2310.20">
    <property type="entry name" value="RelE-like"/>
    <property type="match status" value="1"/>
</dbReference>
<proteinExistence type="predicted"/>
<dbReference type="InterPro" id="IPR035093">
    <property type="entry name" value="RelE/ParE_toxin_dom_sf"/>
</dbReference>
<dbReference type="RefSeq" id="WP_103890858.1">
    <property type="nucleotide sequence ID" value="NZ_FNVU01000031.1"/>
</dbReference>
<dbReference type="InterPro" id="IPR007712">
    <property type="entry name" value="RelE/ParE_toxin"/>
</dbReference>
<name>A0A1H6ECY1_9ACTN</name>
<protein>
    <submittedName>
        <fullName evidence="3">ParE toxin of type II toxin-antitoxin system, parDE</fullName>
    </submittedName>
</protein>
<keyword evidence="2" id="KW-1133">Transmembrane helix</keyword>
<sequence length="87" mass="9493">MPRHSRPRARITFSESAQKQIEALADEAQLLALDRALAVLSVDPDAGAPIPGSRPGLRDYRDDVDDVRVIYFVTALGTVVVVSYIEA</sequence>
<gene>
    <name evidence="3" type="ORF">SAMN05216223_13128</name>
</gene>
<accession>A0A1H6ECY1</accession>
<reference evidence="3 4" key="1">
    <citation type="submission" date="2016-10" db="EMBL/GenBank/DDBJ databases">
        <authorList>
            <person name="de Groot N.N."/>
        </authorList>
    </citation>
    <scope>NUCLEOTIDE SEQUENCE [LARGE SCALE GENOMIC DNA]</scope>
    <source>
        <strain evidence="3 4">CGMCC 4.2023</strain>
    </source>
</reference>
<organism evidence="3 4">
    <name type="scientific">Actinacidiphila yanglinensis</name>
    <dbReference type="NCBI Taxonomy" id="310779"/>
    <lineage>
        <taxon>Bacteria</taxon>
        <taxon>Bacillati</taxon>
        <taxon>Actinomycetota</taxon>
        <taxon>Actinomycetes</taxon>
        <taxon>Kitasatosporales</taxon>
        <taxon>Streptomycetaceae</taxon>
        <taxon>Actinacidiphila</taxon>
    </lineage>
</organism>
<evidence type="ECO:0000313" key="3">
    <source>
        <dbReference type="EMBL" id="SEG94806.1"/>
    </source>
</evidence>
<dbReference type="Pfam" id="PF05016">
    <property type="entry name" value="ParE_toxin"/>
    <property type="match status" value="1"/>
</dbReference>
<keyword evidence="4" id="KW-1185">Reference proteome</keyword>
<dbReference type="EMBL" id="FNVU01000031">
    <property type="protein sequence ID" value="SEG94806.1"/>
    <property type="molecule type" value="Genomic_DNA"/>
</dbReference>
<keyword evidence="1" id="KW-1277">Toxin-antitoxin system</keyword>
<dbReference type="AlphaFoldDB" id="A0A1H6ECY1"/>
<dbReference type="Proteomes" id="UP000236754">
    <property type="component" value="Unassembled WGS sequence"/>
</dbReference>
<keyword evidence="2" id="KW-0812">Transmembrane</keyword>
<evidence type="ECO:0000256" key="2">
    <source>
        <dbReference type="SAM" id="Phobius"/>
    </source>
</evidence>
<evidence type="ECO:0000256" key="1">
    <source>
        <dbReference type="ARBA" id="ARBA00022649"/>
    </source>
</evidence>
<feature type="transmembrane region" description="Helical" evidence="2">
    <location>
        <begin position="67"/>
        <end position="85"/>
    </location>
</feature>
<evidence type="ECO:0000313" key="4">
    <source>
        <dbReference type="Proteomes" id="UP000236754"/>
    </source>
</evidence>
<keyword evidence="2" id="KW-0472">Membrane</keyword>